<gene>
    <name evidence="3" type="ORF">JDW22_10540</name>
</gene>
<dbReference type="Gene3D" id="3.40.50.1820">
    <property type="entry name" value="alpha/beta hydrolase"/>
    <property type="match status" value="1"/>
</dbReference>
<dbReference type="GO" id="GO:0016787">
    <property type="term" value="F:hydrolase activity"/>
    <property type="evidence" value="ECO:0007669"/>
    <property type="project" value="UniProtKB-KW"/>
</dbReference>
<comment type="caution">
    <text evidence="3">The sequence shown here is derived from an EMBL/GenBank/DDBJ whole genome shotgun (WGS) entry which is preliminary data.</text>
</comment>
<dbReference type="PANTHER" id="PTHR48081">
    <property type="entry name" value="AB HYDROLASE SUPERFAMILY PROTEIN C4A8.06C"/>
    <property type="match status" value="1"/>
</dbReference>
<dbReference type="Pfam" id="PF07859">
    <property type="entry name" value="Abhydrolase_3"/>
    <property type="match status" value="1"/>
</dbReference>
<dbReference type="SUPFAM" id="SSF53474">
    <property type="entry name" value="alpha/beta-Hydrolases"/>
    <property type="match status" value="1"/>
</dbReference>
<dbReference type="EMBL" id="JAEHNZ010000003">
    <property type="protein sequence ID" value="MBK0396999.1"/>
    <property type="molecule type" value="Genomic_DNA"/>
</dbReference>
<keyword evidence="1 3" id="KW-0378">Hydrolase</keyword>
<protein>
    <submittedName>
        <fullName evidence="3">Alpha/beta hydrolase fold domain-containing protein</fullName>
    </submittedName>
</protein>
<dbReference type="InterPro" id="IPR013094">
    <property type="entry name" value="AB_hydrolase_3"/>
</dbReference>
<accession>A0ABS1BUR7</accession>
<keyword evidence="4" id="KW-1185">Reference proteome</keyword>
<dbReference type="Proteomes" id="UP000614058">
    <property type="component" value="Unassembled WGS sequence"/>
</dbReference>
<sequence>MQPTILPAQIPAPVAASLRQLGAVINPLATEPLYTPLHPREPYDNATVARDQAFGSHPLQRLDVFAPAPPAAAPRPILLFVHGGGFVRGDKRGAGSPFYDNIMLWAAGSGLLGININYRLAPEHPWPAAQQDIAAALLWAQSHAAEYGGDPQRIILCGHSAGAAHIAQYLAHPTLRLGSDGVRGAILVSGIYDTVAFGDSPARQAYFGSDRAQIAARSAQAGLLQCGVPLLIAAAELDPPEFRQQAERLGVPHYLLAGHSHISEILAVNTGDTTLSGLMQAFAAQHV</sequence>
<evidence type="ECO:0000313" key="3">
    <source>
        <dbReference type="EMBL" id="MBK0396999.1"/>
    </source>
</evidence>
<organism evidence="3 4">
    <name type="scientific">Kingella bonacorsii</name>
    <dbReference type="NCBI Taxonomy" id="2796361"/>
    <lineage>
        <taxon>Bacteria</taxon>
        <taxon>Pseudomonadati</taxon>
        <taxon>Pseudomonadota</taxon>
        <taxon>Betaproteobacteria</taxon>
        <taxon>Neisseriales</taxon>
        <taxon>Neisseriaceae</taxon>
        <taxon>Kingella</taxon>
    </lineage>
</organism>
<dbReference type="InterPro" id="IPR050300">
    <property type="entry name" value="GDXG_lipolytic_enzyme"/>
</dbReference>
<proteinExistence type="predicted"/>
<evidence type="ECO:0000313" key="4">
    <source>
        <dbReference type="Proteomes" id="UP000614058"/>
    </source>
</evidence>
<dbReference type="InterPro" id="IPR029058">
    <property type="entry name" value="AB_hydrolase_fold"/>
</dbReference>
<name>A0ABS1BUR7_9NEIS</name>
<evidence type="ECO:0000259" key="2">
    <source>
        <dbReference type="Pfam" id="PF07859"/>
    </source>
</evidence>
<dbReference type="PANTHER" id="PTHR48081:SF33">
    <property type="entry name" value="KYNURENINE FORMAMIDASE"/>
    <property type="match status" value="1"/>
</dbReference>
<reference evidence="3 4" key="1">
    <citation type="journal article" date="2021" name="Pathogens">
        <title>Isolation and Characterization of Kingella bonacorsii sp. nov., A Novel Kingella Species Detected in a Stable Periodontitis Subject.</title>
        <authorList>
            <person name="Antezack A."/>
            <person name="Boxberger M."/>
            <person name="Rolland C."/>
            <person name="Monnet-Corti V."/>
            <person name="La Scola B."/>
        </authorList>
    </citation>
    <scope>NUCLEOTIDE SEQUENCE [LARGE SCALE GENOMIC DNA]</scope>
    <source>
        <strain evidence="3 4">Marseille-Q4569</strain>
    </source>
</reference>
<evidence type="ECO:0000256" key="1">
    <source>
        <dbReference type="ARBA" id="ARBA00022801"/>
    </source>
</evidence>
<dbReference type="RefSeq" id="WP_200523020.1">
    <property type="nucleotide sequence ID" value="NZ_JAEHNZ010000003.1"/>
</dbReference>
<feature type="domain" description="Alpha/beta hydrolase fold-3" evidence="2">
    <location>
        <begin position="78"/>
        <end position="204"/>
    </location>
</feature>